<evidence type="ECO:0000313" key="1">
    <source>
        <dbReference type="EMBL" id="GAA0866265.1"/>
    </source>
</evidence>
<keyword evidence="2" id="KW-1185">Reference proteome</keyword>
<dbReference type="Proteomes" id="UP001500738">
    <property type="component" value="Unassembled WGS sequence"/>
</dbReference>
<sequence>MAAVTGARLFSIRTTIVPASVTSATYGRVSGSSALGGTGSAGGGGGGAIIGGGGGTGCGAGAGAALAMAIDRISVSNIMESL</sequence>
<protein>
    <submittedName>
        <fullName evidence="1">Uncharacterized protein</fullName>
    </submittedName>
</protein>
<proteinExistence type="predicted"/>
<gene>
    <name evidence="1" type="ORF">GCM10009115_28280</name>
</gene>
<comment type="caution">
    <text evidence="1">The sequence shown here is derived from an EMBL/GenBank/DDBJ whole genome shotgun (WGS) entry which is preliminary data.</text>
</comment>
<reference evidence="2" key="1">
    <citation type="journal article" date="2019" name="Int. J. Syst. Evol. Microbiol.">
        <title>The Global Catalogue of Microorganisms (GCM) 10K type strain sequencing project: providing services to taxonomists for standard genome sequencing and annotation.</title>
        <authorList>
            <consortium name="The Broad Institute Genomics Platform"/>
            <consortium name="The Broad Institute Genome Sequencing Center for Infectious Disease"/>
            <person name="Wu L."/>
            <person name="Ma J."/>
        </authorList>
    </citation>
    <scope>NUCLEOTIDE SEQUENCE [LARGE SCALE GENOMIC DNA]</scope>
    <source>
        <strain evidence="2">JCM 15910</strain>
    </source>
</reference>
<organism evidence="1 2">
    <name type="scientific">Sphingopyxis soli</name>
    <dbReference type="NCBI Taxonomy" id="592051"/>
    <lineage>
        <taxon>Bacteria</taxon>
        <taxon>Pseudomonadati</taxon>
        <taxon>Pseudomonadota</taxon>
        <taxon>Alphaproteobacteria</taxon>
        <taxon>Sphingomonadales</taxon>
        <taxon>Sphingomonadaceae</taxon>
        <taxon>Sphingopyxis</taxon>
    </lineage>
</organism>
<dbReference type="EMBL" id="BAAAFE010000009">
    <property type="protein sequence ID" value="GAA0866265.1"/>
    <property type="molecule type" value="Genomic_DNA"/>
</dbReference>
<accession>A0ABP3XN77</accession>
<name>A0ABP3XN77_9SPHN</name>
<evidence type="ECO:0000313" key="2">
    <source>
        <dbReference type="Proteomes" id="UP001500738"/>
    </source>
</evidence>